<accession>A0ABN8XQV5</accession>
<organism evidence="2 3">
    <name type="scientific">Rangifer tarandus platyrhynchus</name>
    <name type="common">Svalbard reindeer</name>
    <dbReference type="NCBI Taxonomy" id="3082113"/>
    <lineage>
        <taxon>Eukaryota</taxon>
        <taxon>Metazoa</taxon>
        <taxon>Chordata</taxon>
        <taxon>Craniata</taxon>
        <taxon>Vertebrata</taxon>
        <taxon>Euteleostomi</taxon>
        <taxon>Mammalia</taxon>
        <taxon>Eutheria</taxon>
        <taxon>Laurasiatheria</taxon>
        <taxon>Artiodactyla</taxon>
        <taxon>Ruminantia</taxon>
        <taxon>Pecora</taxon>
        <taxon>Cervidae</taxon>
        <taxon>Odocoileinae</taxon>
        <taxon>Rangifer</taxon>
    </lineage>
</organism>
<sequence length="179" mass="19570">MLLLHHPNLEAFISSAEVRLGVGRISELLLPGYAFICRIHSGKQLLTRHDFFFRYGQEATEAMSTCLSRLARVSTEAKLAPPRLSRRRHCGAHGSQNESPTRESGRGLHLGSGSEFSSAEPAPWSGLMALIPAPGCVGAASRATSGVQVWRPRERARLRHRLGARGGAGRISKPQKRTR</sequence>
<evidence type="ECO:0000313" key="3">
    <source>
        <dbReference type="Proteomes" id="UP001176941"/>
    </source>
</evidence>
<feature type="region of interest" description="Disordered" evidence="1">
    <location>
        <begin position="78"/>
        <end position="117"/>
    </location>
</feature>
<name>A0ABN8XQV5_RANTA</name>
<feature type="compositionally biased region" description="Basic residues" evidence="1">
    <location>
        <begin position="154"/>
        <end position="163"/>
    </location>
</feature>
<dbReference type="Proteomes" id="UP001176941">
    <property type="component" value="Chromosome 1"/>
</dbReference>
<proteinExistence type="predicted"/>
<evidence type="ECO:0000313" key="2">
    <source>
        <dbReference type="EMBL" id="CAI9151727.1"/>
    </source>
</evidence>
<keyword evidence="3" id="KW-1185">Reference proteome</keyword>
<reference evidence="2" key="1">
    <citation type="submission" date="2023-04" db="EMBL/GenBank/DDBJ databases">
        <authorList>
            <consortium name="ELIXIR-Norway"/>
        </authorList>
    </citation>
    <scope>NUCLEOTIDE SEQUENCE [LARGE SCALE GENOMIC DNA]</scope>
</reference>
<protein>
    <submittedName>
        <fullName evidence="2">Uncharacterized protein</fullName>
    </submittedName>
</protein>
<feature type="region of interest" description="Disordered" evidence="1">
    <location>
        <begin position="142"/>
        <end position="179"/>
    </location>
</feature>
<evidence type="ECO:0000256" key="1">
    <source>
        <dbReference type="SAM" id="MobiDB-lite"/>
    </source>
</evidence>
<gene>
    <name evidence="2" type="ORF">MRATA1EN1_LOCUS689</name>
</gene>
<dbReference type="EMBL" id="OX459937">
    <property type="protein sequence ID" value="CAI9151727.1"/>
    <property type="molecule type" value="Genomic_DNA"/>
</dbReference>